<evidence type="ECO:0000313" key="2">
    <source>
        <dbReference type="EMBL" id="KAF1979328.1"/>
    </source>
</evidence>
<organism evidence="2 3">
    <name type="scientific">Bimuria novae-zelandiae CBS 107.79</name>
    <dbReference type="NCBI Taxonomy" id="1447943"/>
    <lineage>
        <taxon>Eukaryota</taxon>
        <taxon>Fungi</taxon>
        <taxon>Dikarya</taxon>
        <taxon>Ascomycota</taxon>
        <taxon>Pezizomycotina</taxon>
        <taxon>Dothideomycetes</taxon>
        <taxon>Pleosporomycetidae</taxon>
        <taxon>Pleosporales</taxon>
        <taxon>Massarineae</taxon>
        <taxon>Didymosphaeriaceae</taxon>
        <taxon>Bimuria</taxon>
    </lineage>
</organism>
<keyword evidence="3" id="KW-1185">Reference proteome</keyword>
<dbReference type="InterPro" id="IPR052895">
    <property type="entry name" value="HetReg/Transcr_Mod"/>
</dbReference>
<dbReference type="PANTHER" id="PTHR24148:SF78">
    <property type="entry name" value="HETEROKARYON INCOMPATIBILITY DOMAIN-CONTAINING PROTEIN"/>
    <property type="match status" value="1"/>
</dbReference>
<dbReference type="Proteomes" id="UP000800036">
    <property type="component" value="Unassembled WGS sequence"/>
</dbReference>
<sequence length="112" mass="12689">MANDTRPTYTYSPLLPHPNSIRLLRLLPARLASSPVQCEVFNYSLTTPVRTSHLYECLSYVWSDVADKSKIYIGDAQLAVTKNLHGALTRLRDLQLDRVLWVDAACINQDDL</sequence>
<dbReference type="AlphaFoldDB" id="A0A6A5VR98"/>
<dbReference type="OrthoDB" id="2157530at2759"/>
<reference evidence="2" key="1">
    <citation type="journal article" date="2020" name="Stud. Mycol.">
        <title>101 Dothideomycetes genomes: a test case for predicting lifestyles and emergence of pathogens.</title>
        <authorList>
            <person name="Haridas S."/>
            <person name="Albert R."/>
            <person name="Binder M."/>
            <person name="Bloem J."/>
            <person name="Labutti K."/>
            <person name="Salamov A."/>
            <person name="Andreopoulos B."/>
            <person name="Baker S."/>
            <person name="Barry K."/>
            <person name="Bills G."/>
            <person name="Bluhm B."/>
            <person name="Cannon C."/>
            <person name="Castanera R."/>
            <person name="Culley D."/>
            <person name="Daum C."/>
            <person name="Ezra D."/>
            <person name="Gonzalez J."/>
            <person name="Henrissat B."/>
            <person name="Kuo A."/>
            <person name="Liang C."/>
            <person name="Lipzen A."/>
            <person name="Lutzoni F."/>
            <person name="Magnuson J."/>
            <person name="Mondo S."/>
            <person name="Nolan M."/>
            <person name="Ohm R."/>
            <person name="Pangilinan J."/>
            <person name="Park H.-J."/>
            <person name="Ramirez L."/>
            <person name="Alfaro M."/>
            <person name="Sun H."/>
            <person name="Tritt A."/>
            <person name="Yoshinaga Y."/>
            <person name="Zwiers L.-H."/>
            <person name="Turgeon B."/>
            <person name="Goodwin S."/>
            <person name="Spatafora J."/>
            <person name="Crous P."/>
            <person name="Grigoriev I."/>
        </authorList>
    </citation>
    <scope>NUCLEOTIDE SEQUENCE</scope>
    <source>
        <strain evidence="2">CBS 107.79</strain>
    </source>
</reference>
<evidence type="ECO:0000259" key="1">
    <source>
        <dbReference type="Pfam" id="PF06985"/>
    </source>
</evidence>
<dbReference type="Pfam" id="PF06985">
    <property type="entry name" value="HET"/>
    <property type="match status" value="1"/>
</dbReference>
<gene>
    <name evidence="2" type="ORF">BU23DRAFT_549332</name>
</gene>
<dbReference type="PANTHER" id="PTHR24148">
    <property type="entry name" value="ANKYRIN REPEAT DOMAIN-CONTAINING PROTEIN 39 HOMOLOG-RELATED"/>
    <property type="match status" value="1"/>
</dbReference>
<proteinExistence type="predicted"/>
<protein>
    <recommendedName>
        <fullName evidence="1">Heterokaryon incompatibility domain-containing protein</fullName>
    </recommendedName>
</protein>
<feature type="domain" description="Heterokaryon incompatibility" evidence="1">
    <location>
        <begin position="55"/>
        <end position="111"/>
    </location>
</feature>
<dbReference type="InterPro" id="IPR010730">
    <property type="entry name" value="HET"/>
</dbReference>
<name>A0A6A5VR98_9PLEO</name>
<evidence type="ECO:0000313" key="3">
    <source>
        <dbReference type="Proteomes" id="UP000800036"/>
    </source>
</evidence>
<accession>A0A6A5VR98</accession>
<dbReference type="EMBL" id="ML976658">
    <property type="protein sequence ID" value="KAF1979328.1"/>
    <property type="molecule type" value="Genomic_DNA"/>
</dbReference>